<feature type="transmembrane region" description="Helical" evidence="7">
    <location>
        <begin position="129"/>
        <end position="151"/>
    </location>
</feature>
<feature type="transmembrane region" description="Helical" evidence="7">
    <location>
        <begin position="70"/>
        <end position="88"/>
    </location>
</feature>
<evidence type="ECO:0000256" key="5">
    <source>
        <dbReference type="ARBA" id="ARBA00022989"/>
    </source>
</evidence>
<dbReference type="InterPro" id="IPR036259">
    <property type="entry name" value="MFS_trans_sf"/>
</dbReference>
<sequence length="398" mass="44469">MIWPFIFLSYASLFVFGLTDNIRGPLFPEILKQFGVSDSMGSLMFALSNISGFIASYGCRYMLRRYDRLSVLQGGAVGLMLAMWGLAASPIFPMFLVCSFVYGLCLGILGLVPNILVPMGSTPQKKQQMLSGLHTMYGLASLMAPLLAAGMEYVTGSWRWTFAAASLAPMIFVGYTFHPSHKSLHTKATFSPETHKANKKKNFKPQLFLAVMLSLAVAAEIMVSSRLALYMQRTWNYDMESASIYVTYFFIAMMLGRLLFAVVHFKRSPQFLLSASLVLTAICILGGVFIHPLFLTGTGFMIAPFYPLAISWISSEFPEDLDTAVSYMMATDSMMLIIMHLAIGKLTDLFGIREAVLFGLAFVVVSLLMVNTYKYIFKRHKEEKHPHFHHHDTHAPAK</sequence>
<comment type="subcellular location">
    <subcellularLocation>
        <location evidence="1">Endomembrane system</location>
        <topology evidence="1">Multi-pass membrane protein</topology>
    </subcellularLocation>
</comment>
<reference evidence="9 10" key="1">
    <citation type="submission" date="2016-03" db="EMBL/GenBank/DDBJ databases">
        <authorList>
            <person name="Ploux O."/>
        </authorList>
    </citation>
    <scope>NUCLEOTIDE SEQUENCE [LARGE SCALE GENOMIC DNA]</scope>
    <source>
        <strain evidence="9 10">BER2</strain>
    </source>
</reference>
<dbReference type="GO" id="GO:0012505">
    <property type="term" value="C:endomembrane system"/>
    <property type="evidence" value="ECO:0007669"/>
    <property type="project" value="UniProtKB-SubCell"/>
</dbReference>
<dbReference type="OrthoDB" id="5289332at2"/>
<evidence type="ECO:0000256" key="4">
    <source>
        <dbReference type="ARBA" id="ARBA00022692"/>
    </source>
</evidence>
<feature type="transmembrane region" description="Helical" evidence="7">
    <location>
        <begin position="157"/>
        <end position="177"/>
    </location>
</feature>
<feature type="transmembrane region" description="Helical" evidence="7">
    <location>
        <begin position="271"/>
        <end position="290"/>
    </location>
</feature>
<dbReference type="Gene3D" id="1.20.1250.20">
    <property type="entry name" value="MFS general substrate transporter like domains"/>
    <property type="match status" value="1"/>
</dbReference>
<feature type="transmembrane region" description="Helical" evidence="7">
    <location>
        <begin position="94"/>
        <end position="117"/>
    </location>
</feature>
<evidence type="ECO:0000256" key="3">
    <source>
        <dbReference type="ARBA" id="ARBA00022448"/>
    </source>
</evidence>
<protein>
    <recommendedName>
        <fullName evidence="8">Major facilitator superfamily (MFS) profile domain-containing protein</fullName>
    </recommendedName>
</protein>
<evidence type="ECO:0000256" key="6">
    <source>
        <dbReference type="ARBA" id="ARBA00023136"/>
    </source>
</evidence>
<comment type="similarity">
    <text evidence="2">Belongs to the major facilitator superfamily.</text>
</comment>
<dbReference type="InterPro" id="IPR020846">
    <property type="entry name" value="MFS_dom"/>
</dbReference>
<dbReference type="GO" id="GO:0016020">
    <property type="term" value="C:membrane"/>
    <property type="evidence" value="ECO:0007669"/>
    <property type="project" value="TreeGrafter"/>
</dbReference>
<evidence type="ECO:0000256" key="7">
    <source>
        <dbReference type="SAM" id="Phobius"/>
    </source>
</evidence>
<feature type="transmembrane region" description="Helical" evidence="7">
    <location>
        <begin position="242"/>
        <end position="264"/>
    </location>
</feature>
<dbReference type="InterPro" id="IPR051788">
    <property type="entry name" value="MFS_Transporter"/>
</dbReference>
<evidence type="ECO:0000256" key="1">
    <source>
        <dbReference type="ARBA" id="ARBA00004127"/>
    </source>
</evidence>
<comment type="caution">
    <text evidence="9">The sequence shown here is derived from an EMBL/GenBank/DDBJ whole genome shotgun (WGS) entry which is preliminary data.</text>
</comment>
<accession>A0A150WIS9</accession>
<feature type="transmembrane region" description="Helical" evidence="7">
    <location>
        <begin position="355"/>
        <end position="376"/>
    </location>
</feature>
<dbReference type="AlphaFoldDB" id="A0A150WIS9"/>
<dbReference type="Pfam" id="PF07690">
    <property type="entry name" value="MFS_1"/>
    <property type="match status" value="1"/>
</dbReference>
<keyword evidence="6 7" id="KW-0472">Membrane</keyword>
<keyword evidence="3" id="KW-0813">Transport</keyword>
<evidence type="ECO:0000313" key="9">
    <source>
        <dbReference type="EMBL" id="KYG63530.1"/>
    </source>
</evidence>
<feature type="transmembrane region" description="Helical" evidence="7">
    <location>
        <begin position="207"/>
        <end position="230"/>
    </location>
</feature>
<keyword evidence="5 7" id="KW-1133">Transmembrane helix</keyword>
<keyword evidence="4 7" id="KW-0812">Transmembrane</keyword>
<dbReference type="PANTHER" id="PTHR23514:SF3">
    <property type="entry name" value="BYPASS OF STOP CODON PROTEIN 6"/>
    <property type="match status" value="1"/>
</dbReference>
<organism evidence="9 10">
    <name type="scientific">Bdellovibrio bacteriovorus</name>
    <dbReference type="NCBI Taxonomy" id="959"/>
    <lineage>
        <taxon>Bacteria</taxon>
        <taxon>Pseudomonadati</taxon>
        <taxon>Bdellovibrionota</taxon>
        <taxon>Bdellovibrionia</taxon>
        <taxon>Bdellovibrionales</taxon>
        <taxon>Pseudobdellovibrionaceae</taxon>
        <taxon>Bdellovibrio</taxon>
    </lineage>
</organism>
<dbReference type="SUPFAM" id="SSF103473">
    <property type="entry name" value="MFS general substrate transporter"/>
    <property type="match status" value="1"/>
</dbReference>
<dbReference type="RefSeq" id="WP_063243866.1">
    <property type="nucleotide sequence ID" value="NZ_LUKF01000014.1"/>
</dbReference>
<dbReference type="EMBL" id="LUKF01000014">
    <property type="protein sequence ID" value="KYG63530.1"/>
    <property type="molecule type" value="Genomic_DNA"/>
</dbReference>
<dbReference type="GO" id="GO:0022857">
    <property type="term" value="F:transmembrane transporter activity"/>
    <property type="evidence" value="ECO:0007669"/>
    <property type="project" value="InterPro"/>
</dbReference>
<feature type="transmembrane region" description="Helical" evidence="7">
    <location>
        <begin position="43"/>
        <end position="63"/>
    </location>
</feature>
<name>A0A150WIS9_BDEBC</name>
<proteinExistence type="inferred from homology"/>
<gene>
    <name evidence="9" type="ORF">AZI85_05130</name>
</gene>
<dbReference type="Proteomes" id="UP000075391">
    <property type="component" value="Unassembled WGS sequence"/>
</dbReference>
<evidence type="ECO:0000259" key="8">
    <source>
        <dbReference type="PROSITE" id="PS50850"/>
    </source>
</evidence>
<feature type="domain" description="Major facilitator superfamily (MFS) profile" evidence="8">
    <location>
        <begin position="5"/>
        <end position="398"/>
    </location>
</feature>
<dbReference type="PROSITE" id="PS50850">
    <property type="entry name" value="MFS"/>
    <property type="match status" value="1"/>
</dbReference>
<dbReference type="InterPro" id="IPR011701">
    <property type="entry name" value="MFS"/>
</dbReference>
<evidence type="ECO:0000256" key="2">
    <source>
        <dbReference type="ARBA" id="ARBA00008335"/>
    </source>
</evidence>
<dbReference type="PANTHER" id="PTHR23514">
    <property type="entry name" value="BYPASS OF STOP CODON PROTEIN 6"/>
    <property type="match status" value="1"/>
</dbReference>
<evidence type="ECO:0000313" key="10">
    <source>
        <dbReference type="Proteomes" id="UP000075391"/>
    </source>
</evidence>